<dbReference type="InterPro" id="IPR020070">
    <property type="entry name" value="Ribosomal_bL9_N"/>
</dbReference>
<dbReference type="PANTHER" id="PTHR21055:SF3">
    <property type="entry name" value="PROTEIN PHOSPHATASE 1 REGULATORY SUBUNIT 36"/>
    <property type="match status" value="1"/>
</dbReference>
<name>A0A8J2HQW8_COTCN</name>
<evidence type="ECO:0000259" key="4">
    <source>
        <dbReference type="Pfam" id="PF01281"/>
    </source>
</evidence>
<dbReference type="OrthoDB" id="5555409at2759"/>
<evidence type="ECO:0000256" key="3">
    <source>
        <dbReference type="ARBA" id="ARBA00023274"/>
    </source>
</evidence>
<comment type="caution">
    <text evidence="5">The sequence shown here is derived from an EMBL/GenBank/DDBJ whole genome shotgun (WGS) entry which is preliminary data.</text>
</comment>
<protein>
    <submittedName>
        <fullName evidence="5">Mitochondrial (Drosophila melanogaster)</fullName>
    </submittedName>
</protein>
<dbReference type="GO" id="GO:0005840">
    <property type="term" value="C:ribosome"/>
    <property type="evidence" value="ECO:0007669"/>
    <property type="project" value="UniProtKB-KW"/>
</dbReference>
<evidence type="ECO:0000313" key="6">
    <source>
        <dbReference type="Proteomes" id="UP000786811"/>
    </source>
</evidence>
<reference evidence="5" key="1">
    <citation type="submission" date="2021-04" db="EMBL/GenBank/DDBJ databases">
        <authorList>
            <person name="Chebbi M.A.C M."/>
        </authorList>
    </citation>
    <scope>NUCLEOTIDE SEQUENCE</scope>
</reference>
<accession>A0A8J2HQW8</accession>
<dbReference type="InterPro" id="IPR036935">
    <property type="entry name" value="Ribosomal_bL9_N_sf"/>
</dbReference>
<keyword evidence="6" id="KW-1185">Reference proteome</keyword>
<keyword evidence="2" id="KW-0689">Ribosomal protein</keyword>
<dbReference type="AlphaFoldDB" id="A0A8J2HQW8"/>
<sequence>NFASVFNNLTKSISPLLNKTPGVVIQQTRNTFVLKRQYKLPLLEKGAQIKNWKNRYFIYQLVENRNNRKREQIDVILKTFVEGMGVRGDKLSLSPYYAYKHLLLPGLAAYATPENIKKFQEDIGVPQQAYSSPFVPQTIRLLGEFLLQVNMSADNPWTLATEHVWSAFRENKIHMSRDSVTLPERPINGPNLEMENKEFYVTVTINQREKINVRCRIRYRSNDPNKLMPDPDALLKRSEPIYPEFKAVLDAIPVHSQLKQKLQQDSSTLKNYEDDVHFVWDDFRKELAIFGAHEQEDQKIKYRRQRKKIIDKSKIYCPHAYLILSFSDILNSNQKLRYRRYYLRKVSPNEPDVIILQDIKNLVLYLLTTPVSLQFINFFHLRIVDRLLRALIIYFQSYTQIWEEEIIKKRTPVTKKARNQLAKGSRLKKAEEMSTLRSIVAREYCELLVGCEESAKYHHMLAGSSIESHGEKDLRIFEVFIQVAHRVVWIALQRKYYNLIEVELHRLLRTDAYNIADRKTGYETNKGMDEEEKFILHGSEMLPRRKLLINSPLSYQLLNEFNDYRLVSLGLINSESKDPRINYLKNALLADEENIQKLRVKVGILGHQRANYDITLVPIDGENELDREELWERRRSSLSDKRRKSLSLEQEPLELRDFGDDLELSDVYDLSKVQVVEGKYDKYREEARKKWIKRELNRQSYSSYSDAISIITTTD</sequence>
<evidence type="ECO:0000256" key="2">
    <source>
        <dbReference type="ARBA" id="ARBA00022980"/>
    </source>
</evidence>
<dbReference type="Pfam" id="PF14895">
    <property type="entry name" value="PPPI_inhib"/>
    <property type="match status" value="1"/>
</dbReference>
<keyword evidence="3" id="KW-0687">Ribonucleoprotein</keyword>
<dbReference type="GO" id="GO:1990904">
    <property type="term" value="C:ribonucleoprotein complex"/>
    <property type="evidence" value="ECO:0007669"/>
    <property type="project" value="UniProtKB-KW"/>
</dbReference>
<dbReference type="InterPro" id="IPR026142">
    <property type="entry name" value="Pro_pase_1_reg_su_36"/>
</dbReference>
<feature type="non-terminal residue" evidence="5">
    <location>
        <position position="1"/>
    </location>
</feature>
<dbReference type="EMBL" id="CAJNRD030001124">
    <property type="protein sequence ID" value="CAG5106984.1"/>
    <property type="molecule type" value="Genomic_DNA"/>
</dbReference>
<evidence type="ECO:0000256" key="1">
    <source>
        <dbReference type="ARBA" id="ARBA00010605"/>
    </source>
</evidence>
<gene>
    <name evidence="5" type="ORF">HICCMSTLAB_LOCUS12527</name>
</gene>
<comment type="similarity">
    <text evidence="1">Belongs to the bacterial ribosomal protein bL9 family.</text>
</comment>
<dbReference type="GO" id="GO:0019902">
    <property type="term" value="F:phosphatase binding"/>
    <property type="evidence" value="ECO:0007669"/>
    <property type="project" value="InterPro"/>
</dbReference>
<dbReference type="Gene3D" id="3.40.5.10">
    <property type="entry name" value="Ribosomal protein L9, N-terminal domain"/>
    <property type="match status" value="1"/>
</dbReference>
<dbReference type="SUPFAM" id="SSF55658">
    <property type="entry name" value="L9 N-domain-like"/>
    <property type="match status" value="1"/>
</dbReference>
<dbReference type="PANTHER" id="PTHR21055">
    <property type="entry name" value="PROTEIN PHOSPHATASE 1 REGULATORY SUBUNIT 36"/>
    <property type="match status" value="1"/>
</dbReference>
<organism evidence="5 6">
    <name type="scientific">Cotesia congregata</name>
    <name type="common">Parasitoid wasp</name>
    <name type="synonym">Apanteles congregatus</name>
    <dbReference type="NCBI Taxonomy" id="51543"/>
    <lineage>
        <taxon>Eukaryota</taxon>
        <taxon>Metazoa</taxon>
        <taxon>Ecdysozoa</taxon>
        <taxon>Arthropoda</taxon>
        <taxon>Hexapoda</taxon>
        <taxon>Insecta</taxon>
        <taxon>Pterygota</taxon>
        <taxon>Neoptera</taxon>
        <taxon>Endopterygota</taxon>
        <taxon>Hymenoptera</taxon>
        <taxon>Apocrita</taxon>
        <taxon>Ichneumonoidea</taxon>
        <taxon>Braconidae</taxon>
        <taxon>Microgastrinae</taxon>
        <taxon>Cotesia</taxon>
    </lineage>
</organism>
<dbReference type="Proteomes" id="UP000786811">
    <property type="component" value="Unassembled WGS sequence"/>
</dbReference>
<evidence type="ECO:0000313" key="5">
    <source>
        <dbReference type="EMBL" id="CAG5106984.1"/>
    </source>
</evidence>
<feature type="non-terminal residue" evidence="5">
    <location>
        <position position="715"/>
    </location>
</feature>
<feature type="domain" description="Ribosomal protein L9" evidence="4">
    <location>
        <begin position="74"/>
        <end position="119"/>
    </location>
</feature>
<dbReference type="Pfam" id="PF01281">
    <property type="entry name" value="Ribosomal_L9_N"/>
    <property type="match status" value="1"/>
</dbReference>
<dbReference type="InterPro" id="IPR009027">
    <property type="entry name" value="Ribosomal_bL9/RNase_H1_N"/>
</dbReference>
<proteinExistence type="inferred from homology"/>